<dbReference type="PANTHER" id="PTHR38685:SF1">
    <property type="entry name" value="CELL DIVISION PROTEIN ZIPA"/>
    <property type="match status" value="1"/>
</dbReference>
<comment type="function">
    <text evidence="8 9">Essential cell division protein that stabilizes the FtsZ protofilaments by cross-linking them and that serves as a cytoplasmic membrane anchor for the Z ring. Also required for the recruitment to the septal ring of downstream cell division proteins.</text>
</comment>
<evidence type="ECO:0000256" key="8">
    <source>
        <dbReference type="HAMAP-Rule" id="MF_00509"/>
    </source>
</evidence>
<evidence type="ECO:0000256" key="4">
    <source>
        <dbReference type="ARBA" id="ARBA00022692"/>
    </source>
</evidence>
<feature type="region of interest" description="Disordered" evidence="10">
    <location>
        <begin position="97"/>
        <end position="159"/>
    </location>
</feature>
<name>A0A450YPD4_9GAMM</name>
<comment type="subcellular location">
    <subcellularLocation>
        <location evidence="8">Cell inner membrane</location>
        <topology evidence="8">Single-pass type I membrane protein</topology>
    </subcellularLocation>
    <text evidence="8">Localizes to the Z ring in an FtsZ-dependent manner.</text>
</comment>
<keyword evidence="6 8" id="KW-0472">Membrane</keyword>
<dbReference type="SUPFAM" id="SSF64383">
    <property type="entry name" value="Cell-division protein ZipA, C-terminal domain"/>
    <property type="match status" value="1"/>
</dbReference>
<comment type="subunit">
    <text evidence="8">Interacts with FtsZ via their C-terminal domains.</text>
</comment>
<dbReference type="SMART" id="SM00771">
    <property type="entry name" value="ZipA_C"/>
    <property type="match status" value="1"/>
</dbReference>
<gene>
    <name evidence="8" type="primary">zipA</name>
    <name evidence="13" type="ORF">BECKSD772E_GA0070983_10254</name>
    <name evidence="12" type="ORF">BECKSD772F_GA0070984_10275</name>
</gene>
<dbReference type="InterPro" id="IPR007449">
    <property type="entry name" value="ZipA_FtsZ-bd_C"/>
</dbReference>
<feature type="domain" description="ZipA C-terminal FtsZ-binding" evidence="11">
    <location>
        <begin position="206"/>
        <end position="337"/>
    </location>
</feature>
<evidence type="ECO:0000256" key="1">
    <source>
        <dbReference type="ARBA" id="ARBA00022475"/>
    </source>
</evidence>
<evidence type="ECO:0000256" key="6">
    <source>
        <dbReference type="ARBA" id="ARBA00023136"/>
    </source>
</evidence>
<dbReference type="AlphaFoldDB" id="A0A450YPD4"/>
<keyword evidence="2 8" id="KW-0997">Cell inner membrane</keyword>
<organism evidence="13">
    <name type="scientific">Candidatus Kentrum sp. SD</name>
    <dbReference type="NCBI Taxonomy" id="2126332"/>
    <lineage>
        <taxon>Bacteria</taxon>
        <taxon>Pseudomonadati</taxon>
        <taxon>Pseudomonadota</taxon>
        <taxon>Gammaproteobacteria</taxon>
        <taxon>Candidatus Kentrum</taxon>
    </lineage>
</organism>
<evidence type="ECO:0000256" key="9">
    <source>
        <dbReference type="RuleBase" id="RU003612"/>
    </source>
</evidence>
<dbReference type="Pfam" id="PF04354">
    <property type="entry name" value="ZipA_C"/>
    <property type="match status" value="1"/>
</dbReference>
<dbReference type="HAMAP" id="MF_00509">
    <property type="entry name" value="ZipA"/>
    <property type="match status" value="1"/>
</dbReference>
<evidence type="ECO:0000256" key="7">
    <source>
        <dbReference type="ARBA" id="ARBA00023306"/>
    </source>
</evidence>
<keyword evidence="7 8" id="KW-0131">Cell cycle</keyword>
<evidence type="ECO:0000256" key="5">
    <source>
        <dbReference type="ARBA" id="ARBA00022989"/>
    </source>
</evidence>
<dbReference type="EMBL" id="CAADFU010000025">
    <property type="protein sequence ID" value="VFK43388.1"/>
    <property type="molecule type" value="Genomic_DNA"/>
</dbReference>
<feature type="transmembrane region" description="Helical" evidence="8">
    <location>
        <begin position="6"/>
        <end position="25"/>
    </location>
</feature>
<dbReference type="NCBIfam" id="TIGR02205">
    <property type="entry name" value="septum_zipA"/>
    <property type="match status" value="1"/>
</dbReference>
<evidence type="ECO:0000313" key="13">
    <source>
        <dbReference type="EMBL" id="VFK43388.1"/>
    </source>
</evidence>
<dbReference type="GO" id="GO:0043093">
    <property type="term" value="P:FtsZ-dependent cytokinesis"/>
    <property type="evidence" value="ECO:0007669"/>
    <property type="project" value="UniProtKB-UniRule"/>
</dbReference>
<dbReference type="PANTHER" id="PTHR38685">
    <property type="entry name" value="CELL DIVISION PROTEIN ZIPA"/>
    <property type="match status" value="1"/>
</dbReference>
<evidence type="ECO:0000259" key="11">
    <source>
        <dbReference type="SMART" id="SM00771"/>
    </source>
</evidence>
<evidence type="ECO:0000256" key="3">
    <source>
        <dbReference type="ARBA" id="ARBA00022618"/>
    </source>
</evidence>
<keyword evidence="3 8" id="KW-0132">Cell division</keyword>
<protein>
    <recommendedName>
        <fullName evidence="8 9">Cell division protein ZipA</fullName>
    </recommendedName>
</protein>
<sequence length="346" mass="38888">MDNLRLILFILGILVIAAIYAWEIFRGRRANARREPEQYEASNVFDSAFSPEEHRVPTDPSASPNIPKDESDTDKQYWDRLVAETDDKVALGNLDILDNIKPESPPSIPASDDSPPPPAKKPESGEKLGSPEKFEPAGLASEPPKKAEPMEKLAPMGKVDVADTATARRIEAEEHHSFVDRFRIKKHRVRKLDLKKNHGGKGASEKELFIALTIIAHPGRQFGGIEIRDQFEKIDMHLGHMEIFHHFGMADQQTEHPVFSAADIFEPGVFYPDEIENHATKGLVLFMQLPGPLDGRVAFELMLNVAQQLAKSLDGELCDDTRSTLTTQSVNHLRERIEELKRKQLI</sequence>
<dbReference type="EMBL" id="CAADFR010000027">
    <property type="protein sequence ID" value="VFK38721.1"/>
    <property type="molecule type" value="Genomic_DNA"/>
</dbReference>
<keyword evidence="4 8" id="KW-0812">Transmembrane</keyword>
<feature type="region of interest" description="Disordered" evidence="10">
    <location>
        <begin position="42"/>
        <end position="74"/>
    </location>
</feature>
<keyword evidence="1 8" id="KW-1003">Cell membrane</keyword>
<evidence type="ECO:0000256" key="10">
    <source>
        <dbReference type="SAM" id="MobiDB-lite"/>
    </source>
</evidence>
<reference evidence="13" key="1">
    <citation type="submission" date="2019-02" db="EMBL/GenBank/DDBJ databases">
        <authorList>
            <person name="Gruber-Vodicka R. H."/>
            <person name="Seah K. B. B."/>
        </authorList>
    </citation>
    <scope>NUCLEOTIDE SEQUENCE</scope>
    <source>
        <strain evidence="13">BECK_S1320</strain>
        <strain evidence="12">BECK_S1321</strain>
    </source>
</reference>
<dbReference type="InterPro" id="IPR011919">
    <property type="entry name" value="Cell_div_ZipA"/>
</dbReference>
<dbReference type="Gene3D" id="3.30.1400.10">
    <property type="entry name" value="ZipA, C-terminal FtsZ-binding domain"/>
    <property type="match status" value="1"/>
</dbReference>
<accession>A0A450YPD4</accession>
<evidence type="ECO:0000313" key="12">
    <source>
        <dbReference type="EMBL" id="VFK38721.1"/>
    </source>
</evidence>
<dbReference type="InterPro" id="IPR036765">
    <property type="entry name" value="ZipA_FtsZ-bd_C_sf"/>
</dbReference>
<feature type="compositionally biased region" description="Pro residues" evidence="10">
    <location>
        <begin position="103"/>
        <end position="119"/>
    </location>
</feature>
<keyword evidence="5 8" id="KW-1133">Transmembrane helix</keyword>
<comment type="similarity">
    <text evidence="8 9">Belongs to the ZipA family.</text>
</comment>
<dbReference type="GO" id="GO:0032153">
    <property type="term" value="C:cell division site"/>
    <property type="evidence" value="ECO:0007669"/>
    <property type="project" value="UniProtKB-UniRule"/>
</dbReference>
<proteinExistence type="inferred from homology"/>
<feature type="compositionally biased region" description="Basic and acidic residues" evidence="10">
    <location>
        <begin position="120"/>
        <end position="135"/>
    </location>
</feature>
<dbReference type="GO" id="GO:0005886">
    <property type="term" value="C:plasma membrane"/>
    <property type="evidence" value="ECO:0007669"/>
    <property type="project" value="UniProtKB-SubCell"/>
</dbReference>
<dbReference type="GO" id="GO:0000917">
    <property type="term" value="P:division septum assembly"/>
    <property type="evidence" value="ECO:0007669"/>
    <property type="project" value="TreeGrafter"/>
</dbReference>
<evidence type="ECO:0000256" key="2">
    <source>
        <dbReference type="ARBA" id="ARBA00022519"/>
    </source>
</evidence>